<dbReference type="InterPro" id="IPR006330">
    <property type="entry name" value="Ado/ade_deaminase"/>
</dbReference>
<dbReference type="InterPro" id="IPR001365">
    <property type="entry name" value="A_deaminase_dom"/>
</dbReference>
<proteinExistence type="inferred from homology"/>
<protein>
    <submittedName>
        <fullName evidence="7">Adenosine deaminase</fullName>
        <ecNumber evidence="7">3.5.4.4</ecNumber>
    </submittedName>
</protein>
<dbReference type="PANTHER" id="PTHR43114">
    <property type="entry name" value="ADENINE DEAMINASE"/>
    <property type="match status" value="1"/>
</dbReference>
<evidence type="ECO:0000256" key="5">
    <source>
        <dbReference type="ARBA" id="ARBA00022833"/>
    </source>
</evidence>
<name>A0A849L4X7_9RHOB</name>
<sequence length="333" mass="35910">MSHTDPGLLPKVELHLHLEGAAPPDFIRALAAEQGMALEGVFDAGGQYAWTDFAQFLKTYHRACEVLRGPEEFRRLVEAVLAQSAADGVVYTEIFIAPDICGGGDPVAWAEYVAAIVEGAQSARAAHGIEARFISTAVRNFGPDAAERAARLSAEVAGDRITGFGMGGEERHLRAADFARAFAIAREAGLGITSHAGEVCGPESVAETLDHLRPSRIGHGVRAIESPDLVQRLVDEGIVLEVNPGSNVALSVYPGWDSHPIDRLRKAGVQVTVSTDDPPYFHTDMKHEYRMLAHHFGWAAEDFADINRIAMQAAFCDPQTRSAVLARLEGARP</sequence>
<comment type="caution">
    <text evidence="7">The sequence shown here is derived from an EMBL/GenBank/DDBJ whole genome shotgun (WGS) entry which is preliminary data.</text>
</comment>
<dbReference type="EMBL" id="JABFBC010000002">
    <property type="protein sequence ID" value="NNU81313.1"/>
    <property type="molecule type" value="Genomic_DNA"/>
</dbReference>
<dbReference type="InterPro" id="IPR032466">
    <property type="entry name" value="Metal_Hydrolase"/>
</dbReference>
<reference evidence="7 8" key="1">
    <citation type="submission" date="2020-05" db="EMBL/GenBank/DDBJ databases">
        <title>Gimesia benthica sp. nov., a novel planctomycete isolated from a deep-sea water sample of the Northwest Indian Ocean.</title>
        <authorList>
            <person name="Wang J."/>
            <person name="Ruan C."/>
            <person name="Song L."/>
            <person name="Zhu Y."/>
            <person name="Li A."/>
            <person name="Zheng X."/>
            <person name="Wang L."/>
            <person name="Lu Z."/>
            <person name="Huang Y."/>
            <person name="Du W."/>
            <person name="Zhou Y."/>
            <person name="Huang L."/>
            <person name="Dai X."/>
        </authorList>
    </citation>
    <scope>NUCLEOTIDE SEQUENCE [LARGE SCALE GENOMIC DNA]</scope>
    <source>
        <strain evidence="7 8">YYQ-30</strain>
    </source>
</reference>
<dbReference type="PANTHER" id="PTHR43114:SF6">
    <property type="entry name" value="ADENINE DEAMINASE"/>
    <property type="match status" value="1"/>
</dbReference>
<comment type="cofactor">
    <cofactor evidence="1">
        <name>Zn(2+)</name>
        <dbReference type="ChEBI" id="CHEBI:29105"/>
    </cofactor>
</comment>
<evidence type="ECO:0000313" key="7">
    <source>
        <dbReference type="EMBL" id="NNU81313.1"/>
    </source>
</evidence>
<comment type="similarity">
    <text evidence="2">Belongs to the metallo-dependent hydrolases superfamily. Adenosine and AMP deaminases family.</text>
</comment>
<evidence type="ECO:0000256" key="2">
    <source>
        <dbReference type="ARBA" id="ARBA00006676"/>
    </source>
</evidence>
<feature type="domain" description="Adenosine deaminase" evidence="6">
    <location>
        <begin position="10"/>
        <end position="328"/>
    </location>
</feature>
<dbReference type="Proteomes" id="UP000572377">
    <property type="component" value="Unassembled WGS sequence"/>
</dbReference>
<dbReference type="Pfam" id="PF00962">
    <property type="entry name" value="A_deaminase"/>
    <property type="match status" value="1"/>
</dbReference>
<dbReference type="AlphaFoldDB" id="A0A849L4X7"/>
<keyword evidence="4 7" id="KW-0378">Hydrolase</keyword>
<dbReference type="GO" id="GO:0016814">
    <property type="term" value="F:hydrolase activity, acting on carbon-nitrogen (but not peptide) bonds, in cyclic amidines"/>
    <property type="evidence" value="ECO:0007669"/>
    <property type="project" value="UniProtKB-ARBA"/>
</dbReference>
<dbReference type="Gene3D" id="3.20.20.140">
    <property type="entry name" value="Metal-dependent hydrolases"/>
    <property type="match status" value="1"/>
</dbReference>
<organism evidence="7 8">
    <name type="scientific">Halovulum dunhuangense</name>
    <dbReference type="NCBI Taxonomy" id="1505036"/>
    <lineage>
        <taxon>Bacteria</taxon>
        <taxon>Pseudomonadati</taxon>
        <taxon>Pseudomonadota</taxon>
        <taxon>Alphaproteobacteria</taxon>
        <taxon>Rhodobacterales</taxon>
        <taxon>Paracoccaceae</taxon>
        <taxon>Halovulum</taxon>
    </lineage>
</organism>
<evidence type="ECO:0000256" key="1">
    <source>
        <dbReference type="ARBA" id="ARBA00001947"/>
    </source>
</evidence>
<keyword evidence="3" id="KW-0479">Metal-binding</keyword>
<keyword evidence="8" id="KW-1185">Reference proteome</keyword>
<gene>
    <name evidence="7" type="ORF">HMH01_12780</name>
</gene>
<dbReference type="EC" id="3.5.4.4" evidence="7"/>
<dbReference type="NCBIfam" id="NF006848">
    <property type="entry name" value="PRK09358.1-3"/>
    <property type="match status" value="1"/>
</dbReference>
<evidence type="ECO:0000256" key="3">
    <source>
        <dbReference type="ARBA" id="ARBA00022723"/>
    </source>
</evidence>
<evidence type="ECO:0000313" key="8">
    <source>
        <dbReference type="Proteomes" id="UP000572377"/>
    </source>
</evidence>
<dbReference type="RefSeq" id="WP_171326140.1">
    <property type="nucleotide sequence ID" value="NZ_JABFBC010000002.1"/>
</dbReference>
<evidence type="ECO:0000256" key="4">
    <source>
        <dbReference type="ARBA" id="ARBA00022801"/>
    </source>
</evidence>
<dbReference type="SUPFAM" id="SSF51556">
    <property type="entry name" value="Metallo-dependent hydrolases"/>
    <property type="match status" value="1"/>
</dbReference>
<dbReference type="NCBIfam" id="TIGR01430">
    <property type="entry name" value="aden_deam"/>
    <property type="match status" value="1"/>
</dbReference>
<accession>A0A849L4X7</accession>
<dbReference type="GO" id="GO:0019239">
    <property type="term" value="F:deaminase activity"/>
    <property type="evidence" value="ECO:0007669"/>
    <property type="project" value="InterPro"/>
</dbReference>
<evidence type="ECO:0000259" key="6">
    <source>
        <dbReference type="Pfam" id="PF00962"/>
    </source>
</evidence>
<dbReference type="GO" id="GO:0046872">
    <property type="term" value="F:metal ion binding"/>
    <property type="evidence" value="ECO:0007669"/>
    <property type="project" value="UniProtKB-KW"/>
</dbReference>
<keyword evidence="5" id="KW-0862">Zinc</keyword>